<organism evidence="1 2">
    <name type="scientific">Arthrobacter ramosus</name>
    <dbReference type="NCBI Taxonomy" id="1672"/>
    <lineage>
        <taxon>Bacteria</taxon>
        <taxon>Bacillati</taxon>
        <taxon>Actinomycetota</taxon>
        <taxon>Actinomycetes</taxon>
        <taxon>Micrococcales</taxon>
        <taxon>Micrococcaceae</taxon>
        <taxon>Arthrobacter</taxon>
    </lineage>
</organism>
<name>A0ABV5Y6M4_ARTRM</name>
<evidence type="ECO:0000313" key="1">
    <source>
        <dbReference type="EMBL" id="MFB9822336.1"/>
    </source>
</evidence>
<accession>A0ABV5Y6M4</accession>
<reference evidence="1 2" key="1">
    <citation type="submission" date="2024-09" db="EMBL/GenBank/DDBJ databases">
        <authorList>
            <person name="Sun Q."/>
            <person name="Mori K."/>
        </authorList>
    </citation>
    <scope>NUCLEOTIDE SEQUENCE [LARGE SCALE GENOMIC DNA]</scope>
    <source>
        <strain evidence="1 2">JCM 1334</strain>
    </source>
</reference>
<dbReference type="Proteomes" id="UP001589702">
    <property type="component" value="Unassembled WGS sequence"/>
</dbReference>
<keyword evidence="2" id="KW-1185">Reference proteome</keyword>
<proteinExistence type="predicted"/>
<dbReference type="RefSeq" id="WP_234749282.1">
    <property type="nucleotide sequence ID" value="NZ_BAAAWN010000001.1"/>
</dbReference>
<sequence length="243" mass="26072">MQRELDVGGARVKVNRLRLRLAELERQVGVVDRLLDQVVKLALELYEARAWKAFGLSTWAELVDAERLVLPSLRGNARVSVAMELAAGNLSLRAIAPVLGVSHETVKTLLAKGVAEGGTLPSVRLSLDGKMRRSAPAVPVNGIAGELVHSDSNSDSNEGIFDVEGFLADVGAFGVDHGPSDAAVLAELQLRELMDSIRNLGASQLVVQRLPEAHPARRRRVAAQFHAAAELMSDVARQWGVAA</sequence>
<comment type="caution">
    <text evidence="1">The sequence shown here is derived from an EMBL/GenBank/DDBJ whole genome shotgun (WGS) entry which is preliminary data.</text>
</comment>
<protein>
    <submittedName>
        <fullName evidence="1">Uncharacterized protein</fullName>
    </submittedName>
</protein>
<evidence type="ECO:0000313" key="2">
    <source>
        <dbReference type="Proteomes" id="UP001589702"/>
    </source>
</evidence>
<dbReference type="EMBL" id="JBHMBC010000040">
    <property type="protein sequence ID" value="MFB9822336.1"/>
    <property type="molecule type" value="Genomic_DNA"/>
</dbReference>
<gene>
    <name evidence="1" type="ORF">ACFFP1_22950</name>
</gene>